<evidence type="ECO:0000313" key="3">
    <source>
        <dbReference type="Proteomes" id="UP001163046"/>
    </source>
</evidence>
<dbReference type="InterPro" id="IPR025946">
    <property type="entry name" value="CABIT_dom"/>
</dbReference>
<sequence>MFQDIVWSAKSCTLKTFVDNFTLPQLVKVEDGFYSEDDAKTLSAEQILTLHVTKRTDKVLVKAAEGTQYFIPLACPSKVEILPRICDDRYYSVEDIVDASISGDFKFHSCHS</sequence>
<dbReference type="AlphaFoldDB" id="A0A9W9YRY6"/>
<accession>A0A9W9YRY6</accession>
<protein>
    <recommendedName>
        <fullName evidence="1">CABIT domain-containing protein</fullName>
    </recommendedName>
</protein>
<evidence type="ECO:0000259" key="1">
    <source>
        <dbReference type="Pfam" id="PF12736"/>
    </source>
</evidence>
<evidence type="ECO:0000313" key="2">
    <source>
        <dbReference type="EMBL" id="KAJ7360454.1"/>
    </source>
</evidence>
<dbReference type="EMBL" id="MU827309">
    <property type="protein sequence ID" value="KAJ7360454.1"/>
    <property type="molecule type" value="Genomic_DNA"/>
</dbReference>
<dbReference type="OrthoDB" id="5972889at2759"/>
<dbReference type="Proteomes" id="UP001163046">
    <property type="component" value="Unassembled WGS sequence"/>
</dbReference>
<gene>
    <name evidence="2" type="ORF">OS493_015555</name>
</gene>
<feature type="domain" description="CABIT" evidence="1">
    <location>
        <begin position="23"/>
        <end position="99"/>
    </location>
</feature>
<reference evidence="2" key="1">
    <citation type="submission" date="2023-01" db="EMBL/GenBank/DDBJ databases">
        <title>Genome assembly of the deep-sea coral Lophelia pertusa.</title>
        <authorList>
            <person name="Herrera S."/>
            <person name="Cordes E."/>
        </authorList>
    </citation>
    <scope>NUCLEOTIDE SEQUENCE</scope>
    <source>
        <strain evidence="2">USNM1676648</strain>
        <tissue evidence="2">Polyp</tissue>
    </source>
</reference>
<proteinExistence type="predicted"/>
<comment type="caution">
    <text evidence="2">The sequence shown here is derived from an EMBL/GenBank/DDBJ whole genome shotgun (WGS) entry which is preliminary data.</text>
</comment>
<keyword evidence="3" id="KW-1185">Reference proteome</keyword>
<name>A0A9W9YRY6_9CNID</name>
<organism evidence="2 3">
    <name type="scientific">Desmophyllum pertusum</name>
    <dbReference type="NCBI Taxonomy" id="174260"/>
    <lineage>
        <taxon>Eukaryota</taxon>
        <taxon>Metazoa</taxon>
        <taxon>Cnidaria</taxon>
        <taxon>Anthozoa</taxon>
        <taxon>Hexacorallia</taxon>
        <taxon>Scleractinia</taxon>
        <taxon>Caryophylliina</taxon>
        <taxon>Caryophylliidae</taxon>
        <taxon>Desmophyllum</taxon>
    </lineage>
</organism>
<dbReference type="Pfam" id="PF12736">
    <property type="entry name" value="CABIT"/>
    <property type="match status" value="1"/>
</dbReference>